<organism evidence="1 2">
    <name type="scientific">Mesorhizobium sanjuanii</name>
    <dbReference type="NCBI Taxonomy" id="2037900"/>
    <lineage>
        <taxon>Bacteria</taxon>
        <taxon>Pseudomonadati</taxon>
        <taxon>Pseudomonadota</taxon>
        <taxon>Alphaproteobacteria</taxon>
        <taxon>Hyphomicrobiales</taxon>
        <taxon>Phyllobacteriaceae</taxon>
        <taxon>Mesorhizobium</taxon>
    </lineage>
</organism>
<gene>
    <name evidence="1" type="ORF">CN311_07875</name>
</gene>
<dbReference type="EMBL" id="NWQG01000043">
    <property type="protein sequence ID" value="PDQ21573.1"/>
    <property type="molecule type" value="Genomic_DNA"/>
</dbReference>
<name>A0A2A6FIJ6_9HYPH</name>
<dbReference type="Gene3D" id="3.40.50.300">
    <property type="entry name" value="P-loop containing nucleotide triphosphate hydrolases"/>
    <property type="match status" value="1"/>
</dbReference>
<evidence type="ECO:0000313" key="1">
    <source>
        <dbReference type="EMBL" id="PDQ21573.1"/>
    </source>
</evidence>
<dbReference type="SUPFAM" id="SSF52540">
    <property type="entry name" value="P-loop containing nucleoside triphosphate hydrolases"/>
    <property type="match status" value="1"/>
</dbReference>
<dbReference type="Proteomes" id="UP000219182">
    <property type="component" value="Unassembled WGS sequence"/>
</dbReference>
<keyword evidence="2" id="KW-1185">Reference proteome</keyword>
<reference evidence="1 2" key="1">
    <citation type="submission" date="2017-09" db="EMBL/GenBank/DDBJ databases">
        <title>Mesorhizobum sanjuanii sp. nov. isolated from nodules of Lotus tenuis in saline-alkaline lowlands of Flooding Pampa.</title>
        <authorList>
            <person name="Sannazzaro A.I."/>
            <person name="Torres Tejerizo G.A."/>
            <person name="Fontana F."/>
            <person name="Cumpa Velazquez L.M."/>
            <person name="Hansen L."/>
            <person name="Pistorio M."/>
            <person name="Estrella M.J."/>
        </authorList>
    </citation>
    <scope>NUCLEOTIDE SEQUENCE [LARGE SCALE GENOMIC DNA]</scope>
    <source>
        <strain evidence="1 2">BSA136</strain>
    </source>
</reference>
<accession>A0A2A6FIJ6</accession>
<dbReference type="Pfam" id="PF03567">
    <property type="entry name" value="Sulfotransfer_2"/>
    <property type="match status" value="1"/>
</dbReference>
<protein>
    <recommendedName>
        <fullName evidence="3">Sulfotransferase</fullName>
    </recommendedName>
</protein>
<dbReference type="InterPro" id="IPR027417">
    <property type="entry name" value="P-loop_NTPase"/>
</dbReference>
<dbReference type="GO" id="GO:0008146">
    <property type="term" value="F:sulfotransferase activity"/>
    <property type="evidence" value="ECO:0007669"/>
    <property type="project" value="InterPro"/>
</dbReference>
<dbReference type="AlphaFoldDB" id="A0A2A6FIJ6"/>
<dbReference type="GO" id="GO:0016020">
    <property type="term" value="C:membrane"/>
    <property type="evidence" value="ECO:0007669"/>
    <property type="project" value="InterPro"/>
</dbReference>
<comment type="caution">
    <text evidence="1">The sequence shown here is derived from an EMBL/GenBank/DDBJ whole genome shotgun (WGS) entry which is preliminary data.</text>
</comment>
<dbReference type="InterPro" id="IPR005331">
    <property type="entry name" value="Sulfotransferase"/>
</dbReference>
<evidence type="ECO:0008006" key="3">
    <source>
        <dbReference type="Google" id="ProtNLM"/>
    </source>
</evidence>
<evidence type="ECO:0000313" key="2">
    <source>
        <dbReference type="Proteomes" id="UP000219182"/>
    </source>
</evidence>
<sequence>MLLSLEKNFIFIHIPKTAGSSITRALRPWCLKPKRTQWRRLLSHLPVRETPEKAALRQHDKADWVRRKLPDPLYDGAYKFAVVRNPFDLAVSNYYHLRRSTTRHRRRQAQNWDFKTFLRYLERKNRFSRVDQTSWISDRRGNLIVDEILHFETLTDEFNMVVERLGLPGEIKLPRVNANPPFDYRAHYDDEARSIVQRLYSRDFERFGYAF</sequence>
<dbReference type="RefSeq" id="WP_097572763.1">
    <property type="nucleotide sequence ID" value="NZ_NWQG01000043.1"/>
</dbReference>
<proteinExistence type="predicted"/>